<proteinExistence type="inferred from homology"/>
<dbReference type="Proteomes" id="UP000025229">
    <property type="component" value="Chromosome"/>
</dbReference>
<dbReference type="InterPro" id="IPR011332">
    <property type="entry name" value="Ribosomal_zn-bd"/>
</dbReference>
<dbReference type="GO" id="GO:0022625">
    <property type="term" value="C:cytosolic large ribosomal subunit"/>
    <property type="evidence" value="ECO:0007669"/>
    <property type="project" value="TreeGrafter"/>
</dbReference>
<dbReference type="GO" id="GO:0006412">
    <property type="term" value="P:translation"/>
    <property type="evidence" value="ECO:0007669"/>
    <property type="project" value="UniProtKB-UniRule"/>
</dbReference>
<dbReference type="InterPro" id="IPR038584">
    <property type="entry name" value="Ribosomal_bL33_sf"/>
</dbReference>
<dbReference type="HAMAP" id="MF_00294">
    <property type="entry name" value="Ribosomal_bL33"/>
    <property type="match status" value="1"/>
</dbReference>
<dbReference type="HOGENOM" id="CLU_190949_1_1_11"/>
<reference evidence="7" key="2">
    <citation type="submission" date="2023-11" db="EMBL/GenBank/DDBJ databases">
        <title>MicrobeMod: A computational toolkit for identifying prokaryotic methylation and restriction-modification with nanopore sequencing.</title>
        <authorList>
            <person name="Crits-Christoph A."/>
            <person name="Kang S.C."/>
            <person name="Lee H."/>
            <person name="Ostrov N."/>
        </authorList>
    </citation>
    <scope>NUCLEOTIDE SEQUENCE</scope>
    <source>
        <strain evidence="7">ATCC 51242</strain>
    </source>
</reference>
<evidence type="ECO:0000256" key="2">
    <source>
        <dbReference type="ARBA" id="ARBA00022980"/>
    </source>
</evidence>
<gene>
    <name evidence="5 7" type="primary">rpmG</name>
    <name evidence="6" type="ORF">RradSPS_1142</name>
    <name evidence="7" type="ORF">SIL72_07285</name>
</gene>
<dbReference type="PANTHER" id="PTHR15238:SF1">
    <property type="entry name" value="LARGE RIBOSOMAL SUBUNIT PROTEIN BL33M"/>
    <property type="match status" value="1"/>
</dbReference>
<evidence type="ECO:0000256" key="3">
    <source>
        <dbReference type="ARBA" id="ARBA00023274"/>
    </source>
</evidence>
<dbReference type="OrthoDB" id="21586at2"/>
<dbReference type="KEGG" id="rrd:RradSPS_1142"/>
<organism evidence="6 8">
    <name type="scientific">Rubrobacter radiotolerans</name>
    <name type="common">Arthrobacter radiotolerans</name>
    <dbReference type="NCBI Taxonomy" id="42256"/>
    <lineage>
        <taxon>Bacteria</taxon>
        <taxon>Bacillati</taxon>
        <taxon>Actinomycetota</taxon>
        <taxon>Rubrobacteria</taxon>
        <taxon>Rubrobacterales</taxon>
        <taxon>Rubrobacteraceae</taxon>
        <taxon>Rubrobacter</taxon>
    </lineage>
</organism>
<dbReference type="Pfam" id="PF00471">
    <property type="entry name" value="Ribosomal_L33"/>
    <property type="match status" value="1"/>
</dbReference>
<sequence length="54" mass="6373">MATNSGARVIVKLRSTQSAHVCTTMKSRRNTPERLEMRKYDPVVRRHVVYRETR</sequence>
<dbReference type="STRING" id="42256.RradSPS_1142"/>
<evidence type="ECO:0000313" key="6">
    <source>
        <dbReference type="EMBL" id="AHY46425.1"/>
    </source>
</evidence>
<protein>
    <recommendedName>
        <fullName evidence="4 5">Large ribosomal subunit protein bL33</fullName>
    </recommendedName>
</protein>
<dbReference type="Gene3D" id="2.20.28.120">
    <property type="entry name" value="Ribosomal protein L33"/>
    <property type="match status" value="1"/>
</dbReference>
<dbReference type="PATRIC" id="fig|42256.3.peg.1157"/>
<keyword evidence="3 5" id="KW-0687">Ribonucleoprotein</keyword>
<dbReference type="Proteomes" id="UP001281130">
    <property type="component" value="Unassembled WGS sequence"/>
</dbReference>
<evidence type="ECO:0000256" key="4">
    <source>
        <dbReference type="ARBA" id="ARBA00035176"/>
    </source>
</evidence>
<evidence type="ECO:0000256" key="1">
    <source>
        <dbReference type="ARBA" id="ARBA00007596"/>
    </source>
</evidence>
<name>A0A023X339_RUBRA</name>
<evidence type="ECO:0000313" key="8">
    <source>
        <dbReference type="Proteomes" id="UP000025229"/>
    </source>
</evidence>
<dbReference type="eggNOG" id="COG0267">
    <property type="taxonomic scope" value="Bacteria"/>
</dbReference>
<comment type="similarity">
    <text evidence="1 5">Belongs to the bacterial ribosomal protein bL33 family.</text>
</comment>
<reference evidence="6 8" key="1">
    <citation type="submission" date="2014-03" db="EMBL/GenBank/DDBJ databases">
        <title>Complete genome sequence of the Radio-Resistant Rubrobacter radiotolerans RSPS-4.</title>
        <authorList>
            <person name="Egas C.C."/>
            <person name="Barroso C.C."/>
            <person name="Froufe H.J.C."/>
            <person name="Pacheco J.J."/>
            <person name="Albuquerque L.L."/>
            <person name="da Costa M.M.S."/>
        </authorList>
    </citation>
    <scope>NUCLEOTIDE SEQUENCE [LARGE SCALE GENOMIC DNA]</scope>
    <source>
        <strain evidence="6 8">RSPS-4</strain>
    </source>
</reference>
<keyword evidence="2 5" id="KW-0689">Ribosomal protein</keyword>
<accession>A0A023X339</accession>
<keyword evidence="8" id="KW-1185">Reference proteome</keyword>
<dbReference type="NCBIfam" id="TIGR01023">
    <property type="entry name" value="rpmG_bact"/>
    <property type="match status" value="1"/>
</dbReference>
<evidence type="ECO:0000313" key="7">
    <source>
        <dbReference type="EMBL" id="MDX5893832.1"/>
    </source>
</evidence>
<dbReference type="GO" id="GO:0003735">
    <property type="term" value="F:structural constituent of ribosome"/>
    <property type="evidence" value="ECO:0007669"/>
    <property type="project" value="InterPro"/>
</dbReference>
<dbReference type="EMBL" id="JAWXXX010000001">
    <property type="protein sequence ID" value="MDX5893832.1"/>
    <property type="molecule type" value="Genomic_DNA"/>
</dbReference>
<dbReference type="AlphaFoldDB" id="A0A023X339"/>
<dbReference type="InterPro" id="IPR001705">
    <property type="entry name" value="Ribosomal_bL33"/>
</dbReference>
<dbReference type="PANTHER" id="PTHR15238">
    <property type="entry name" value="54S RIBOSOMAL PROTEIN L39, MITOCHONDRIAL"/>
    <property type="match status" value="1"/>
</dbReference>
<dbReference type="EMBL" id="CP007514">
    <property type="protein sequence ID" value="AHY46425.1"/>
    <property type="molecule type" value="Genomic_DNA"/>
</dbReference>
<dbReference type="NCBIfam" id="NF001860">
    <property type="entry name" value="PRK00595.1"/>
    <property type="match status" value="1"/>
</dbReference>
<evidence type="ECO:0000256" key="5">
    <source>
        <dbReference type="HAMAP-Rule" id="MF_00294"/>
    </source>
</evidence>
<dbReference type="RefSeq" id="WP_038681292.1">
    <property type="nucleotide sequence ID" value="NZ_CP007514.1"/>
</dbReference>
<dbReference type="SUPFAM" id="SSF57829">
    <property type="entry name" value="Zn-binding ribosomal proteins"/>
    <property type="match status" value="1"/>
</dbReference>